<evidence type="ECO:0000313" key="1">
    <source>
        <dbReference type="EMBL" id="MEQ2711540.1"/>
    </source>
</evidence>
<gene>
    <name evidence="1" type="ORF">AAAU51_10185</name>
</gene>
<reference evidence="1 2" key="1">
    <citation type="submission" date="2024-04" db="EMBL/GenBank/DDBJ databases">
        <title>Human intestinal bacterial collection.</title>
        <authorList>
            <person name="Pauvert C."/>
            <person name="Hitch T.C.A."/>
            <person name="Clavel T."/>
        </authorList>
    </citation>
    <scope>NUCLEOTIDE SEQUENCE [LARGE SCALE GENOMIC DNA]</scope>
    <source>
        <strain evidence="1 2">CLA-AA-H249</strain>
    </source>
</reference>
<keyword evidence="2" id="KW-1185">Reference proteome</keyword>
<dbReference type="Proteomes" id="UP001482154">
    <property type="component" value="Unassembled WGS sequence"/>
</dbReference>
<evidence type="ECO:0000313" key="2">
    <source>
        <dbReference type="Proteomes" id="UP001482154"/>
    </source>
</evidence>
<dbReference type="EMBL" id="JBBNIN010000015">
    <property type="protein sequence ID" value="MEQ2711540.1"/>
    <property type="molecule type" value="Genomic_DNA"/>
</dbReference>
<organism evidence="1 2">
    <name type="scientific">Anaerostipes amylophilus</name>
    <dbReference type="NCBI Taxonomy" id="2981779"/>
    <lineage>
        <taxon>Bacteria</taxon>
        <taxon>Bacillati</taxon>
        <taxon>Bacillota</taxon>
        <taxon>Clostridia</taxon>
        <taxon>Lachnospirales</taxon>
        <taxon>Lachnospiraceae</taxon>
        <taxon>Anaerostipes</taxon>
    </lineage>
</organism>
<evidence type="ECO:0008006" key="3">
    <source>
        <dbReference type="Google" id="ProtNLM"/>
    </source>
</evidence>
<dbReference type="RefSeq" id="WP_329965049.1">
    <property type="nucleotide sequence ID" value="NZ_JBBNIN010000015.1"/>
</dbReference>
<sequence>MTGFIRAKEVCELLQCSSAMAYRIIARLNEELESKGYITISGRISKDYLCERMGLKNESEVKENE</sequence>
<name>A0ABV1IWG5_9FIRM</name>
<accession>A0ABV1IWG5</accession>
<comment type="caution">
    <text evidence="1">The sequence shown here is derived from an EMBL/GenBank/DDBJ whole genome shotgun (WGS) entry which is preliminary data.</text>
</comment>
<protein>
    <recommendedName>
        <fullName evidence="3">Transcriptional regulator</fullName>
    </recommendedName>
</protein>
<proteinExistence type="predicted"/>